<dbReference type="SMART" id="SM00530">
    <property type="entry name" value="HTH_XRE"/>
    <property type="match status" value="1"/>
</dbReference>
<keyword evidence="1 2" id="KW-0238">DNA-binding</keyword>
<dbReference type="CDD" id="cd00093">
    <property type="entry name" value="HTH_XRE"/>
    <property type="match status" value="1"/>
</dbReference>
<dbReference type="SUPFAM" id="SSF47413">
    <property type="entry name" value="lambda repressor-like DNA-binding domains"/>
    <property type="match status" value="1"/>
</dbReference>
<evidence type="ECO:0000313" key="2">
    <source>
        <dbReference type="EMBL" id="AEX63365.1"/>
    </source>
</evidence>
<protein>
    <submittedName>
        <fullName evidence="2">DNA-binding protein</fullName>
    </submittedName>
</protein>
<dbReference type="PANTHER" id="PTHR46558">
    <property type="entry name" value="TRACRIPTIONAL REGULATORY PROTEIN-RELATED-RELATED"/>
    <property type="match status" value="1"/>
</dbReference>
<proteinExistence type="predicted"/>
<organism evidence="2">
    <name type="scientific">Listeria monocytogenes</name>
    <dbReference type="NCBI Taxonomy" id="1639"/>
    <lineage>
        <taxon>Bacteria</taxon>
        <taxon>Bacillati</taxon>
        <taxon>Bacillota</taxon>
        <taxon>Bacilli</taxon>
        <taxon>Bacillales</taxon>
        <taxon>Listeriaceae</taxon>
        <taxon>Listeria</taxon>
    </lineage>
</organism>
<dbReference type="InterPro" id="IPR001387">
    <property type="entry name" value="Cro/C1-type_HTH"/>
</dbReference>
<dbReference type="EMBL" id="JN235992">
    <property type="protein sequence ID" value="AEX63365.1"/>
    <property type="molecule type" value="Genomic_DNA"/>
</dbReference>
<dbReference type="PANTHER" id="PTHR46558:SF11">
    <property type="entry name" value="HTH-TYPE TRANSCRIPTIONAL REGULATOR XRE"/>
    <property type="match status" value="1"/>
</dbReference>
<dbReference type="Pfam" id="PF01381">
    <property type="entry name" value="HTH_3"/>
    <property type="match status" value="1"/>
</dbReference>
<dbReference type="GO" id="GO:0003677">
    <property type="term" value="F:DNA binding"/>
    <property type="evidence" value="ECO:0007669"/>
    <property type="project" value="UniProtKB-KW"/>
</dbReference>
<dbReference type="RefSeq" id="WP_061661641.1">
    <property type="nucleotide sequence ID" value="NZ_CP053357.1"/>
</dbReference>
<reference evidence="2" key="1">
    <citation type="journal article" date="2012" name="Appl. Environ. Microbiol.">
        <title>Two novel type II restriction-modification systems occupying genomically equivalent locations on the chromosomes of Listeria monocytogenes strains.</title>
        <authorList>
            <person name="Lee S."/>
            <person name="Ward T.J."/>
            <person name="Siletzky R.M."/>
            <person name="Kathariou S."/>
        </authorList>
    </citation>
    <scope>NUCLEOTIDE SEQUENCE</scope>
    <source>
        <strain evidence="2">J3115</strain>
    </source>
</reference>
<sequence>MDDSLRLAHVAVHKVHLCFKNEMIGEYTITEWDNKKLIDDLLYNQERIGVFKHSAGNTIKYIRKHIFEITQEELGAYLGVERNTISAWENGENNIPSNKLIEIADLFKLSMDVICLREDYLTERGVI</sequence>
<name>I3PGS7_LISMN</name>
<dbReference type="InterPro" id="IPR010982">
    <property type="entry name" value="Lambda_DNA-bd_dom_sf"/>
</dbReference>
<accession>I3PGS7</accession>
<dbReference type="AlphaFoldDB" id="I3PGS7"/>
<dbReference type="PROSITE" id="PS50943">
    <property type="entry name" value="HTH_CROC1"/>
    <property type="match status" value="1"/>
</dbReference>
<evidence type="ECO:0000256" key="1">
    <source>
        <dbReference type="ARBA" id="ARBA00023125"/>
    </source>
</evidence>
<dbReference type="Gene3D" id="1.10.260.40">
    <property type="entry name" value="lambda repressor-like DNA-binding domains"/>
    <property type="match status" value="1"/>
</dbReference>